<evidence type="ECO:0000256" key="1">
    <source>
        <dbReference type="SAM" id="MobiDB-lite"/>
    </source>
</evidence>
<dbReference type="GeneID" id="28736766"/>
<dbReference type="AlphaFoldDB" id="A0A0N1HNP6"/>
<evidence type="ECO:0000313" key="3">
    <source>
        <dbReference type="Proteomes" id="UP000038010"/>
    </source>
</evidence>
<dbReference type="Proteomes" id="UP000038010">
    <property type="component" value="Unassembled WGS sequence"/>
</dbReference>
<dbReference type="EMBL" id="LFJN01000016">
    <property type="protein sequence ID" value="KPI39200.1"/>
    <property type="molecule type" value="Genomic_DNA"/>
</dbReference>
<organism evidence="2 3">
    <name type="scientific">Cyphellophora attinorum</name>
    <dbReference type="NCBI Taxonomy" id="1664694"/>
    <lineage>
        <taxon>Eukaryota</taxon>
        <taxon>Fungi</taxon>
        <taxon>Dikarya</taxon>
        <taxon>Ascomycota</taxon>
        <taxon>Pezizomycotina</taxon>
        <taxon>Eurotiomycetes</taxon>
        <taxon>Chaetothyriomycetidae</taxon>
        <taxon>Chaetothyriales</taxon>
        <taxon>Cyphellophoraceae</taxon>
        <taxon>Cyphellophora</taxon>
    </lineage>
</organism>
<feature type="region of interest" description="Disordered" evidence="1">
    <location>
        <begin position="1"/>
        <end position="23"/>
    </location>
</feature>
<evidence type="ECO:0000313" key="2">
    <source>
        <dbReference type="EMBL" id="KPI39200.1"/>
    </source>
</evidence>
<sequence>MTPPAKRTKVEIKESSSPTSRPRFAVGDKVYKTGLQGTGRMTAFKVTEMTPGEKEWAYTVENKDFLGEGTVMVVPETQLYTVNFKVEDTSGKSSAVAKIVDWGFDDVERGVGYLLEFDKIITRYDPIPESVQVGEKGKFYRSGHKAKVISRNGEAFLATEFVTPNCAVTEDKLGEPLK</sequence>
<comment type="caution">
    <text evidence="2">The sequence shown here is derived from an EMBL/GenBank/DDBJ whole genome shotgun (WGS) entry which is preliminary data.</text>
</comment>
<name>A0A0N1HNP6_9EURO</name>
<accession>A0A0N1HNP6</accession>
<proteinExistence type="predicted"/>
<gene>
    <name evidence="2" type="ORF">AB675_4729</name>
</gene>
<dbReference type="RefSeq" id="XP_017999163.1">
    <property type="nucleotide sequence ID" value="XM_018144887.1"/>
</dbReference>
<reference evidence="2 3" key="1">
    <citation type="submission" date="2015-06" db="EMBL/GenBank/DDBJ databases">
        <title>Draft genome of the ant-associated black yeast Phialophora attae CBS 131958.</title>
        <authorList>
            <person name="Moreno L.F."/>
            <person name="Stielow B.J."/>
            <person name="de Hoog S."/>
            <person name="Vicente V.A."/>
            <person name="Weiss V.A."/>
            <person name="de Vries M."/>
            <person name="Cruz L.M."/>
            <person name="Souza E.M."/>
        </authorList>
    </citation>
    <scope>NUCLEOTIDE SEQUENCE [LARGE SCALE GENOMIC DNA]</scope>
    <source>
        <strain evidence="2 3">CBS 131958</strain>
    </source>
</reference>
<protein>
    <submittedName>
        <fullName evidence="2">Uncharacterized protein</fullName>
    </submittedName>
</protein>
<keyword evidence="3" id="KW-1185">Reference proteome</keyword>
<dbReference type="VEuPathDB" id="FungiDB:AB675_4729"/>